<evidence type="ECO:0000256" key="4">
    <source>
        <dbReference type="ARBA" id="ARBA00034617"/>
    </source>
</evidence>
<evidence type="ECO:0000256" key="5">
    <source>
        <dbReference type="ARBA" id="ARBA00034808"/>
    </source>
</evidence>
<dbReference type="GO" id="GO:0009378">
    <property type="term" value="F:four-way junction helicase activity"/>
    <property type="evidence" value="ECO:0007669"/>
    <property type="project" value="TreeGrafter"/>
</dbReference>
<dbReference type="InterPro" id="IPR001650">
    <property type="entry name" value="Helicase_C-like"/>
</dbReference>
<feature type="region of interest" description="Disordered" evidence="7">
    <location>
        <begin position="552"/>
        <end position="602"/>
    </location>
</feature>
<feature type="domain" description="Helicase ATP-binding" evidence="9">
    <location>
        <begin position="1146"/>
        <end position="1201"/>
    </location>
</feature>
<dbReference type="GeneID" id="103507395"/>
<dbReference type="GO" id="GO:0003676">
    <property type="term" value="F:nucleic acid binding"/>
    <property type="evidence" value="ECO:0007669"/>
    <property type="project" value="InterPro"/>
</dbReference>
<organism evidence="11 12">
    <name type="scientific">Diaphorina citri</name>
    <name type="common">Asian citrus psyllid</name>
    <dbReference type="NCBI Taxonomy" id="121845"/>
    <lineage>
        <taxon>Eukaryota</taxon>
        <taxon>Metazoa</taxon>
        <taxon>Ecdysozoa</taxon>
        <taxon>Arthropoda</taxon>
        <taxon>Hexapoda</taxon>
        <taxon>Insecta</taxon>
        <taxon>Pterygota</taxon>
        <taxon>Neoptera</taxon>
        <taxon>Paraneoptera</taxon>
        <taxon>Hemiptera</taxon>
        <taxon>Sternorrhyncha</taxon>
        <taxon>Psylloidea</taxon>
        <taxon>Psyllidae</taxon>
        <taxon>Diaphorininae</taxon>
        <taxon>Diaphorina</taxon>
    </lineage>
</organism>
<dbReference type="GO" id="GO:0043138">
    <property type="term" value="F:3'-5' DNA helicase activity"/>
    <property type="evidence" value="ECO:0007669"/>
    <property type="project" value="UniProtKB-EC"/>
</dbReference>
<comment type="similarity">
    <text evidence="1">Belongs to the helicase family. RecQ subfamily.</text>
</comment>
<dbReference type="InterPro" id="IPR014001">
    <property type="entry name" value="Helicase_ATP-bd"/>
</dbReference>
<dbReference type="InterPro" id="IPR036875">
    <property type="entry name" value="Znf_CCHC_sf"/>
</dbReference>
<keyword evidence="6" id="KW-0862">Zinc</keyword>
<dbReference type="InterPro" id="IPR011545">
    <property type="entry name" value="DEAD/DEAH_box_helicase_dom"/>
</dbReference>
<proteinExistence type="inferred from homology"/>
<name>A0A3Q0IUN1_DIACI</name>
<dbReference type="SUPFAM" id="SSF57756">
    <property type="entry name" value="Retrovirus zinc finger-like domains"/>
    <property type="match status" value="1"/>
</dbReference>
<feature type="domain" description="CCHC-type" evidence="8">
    <location>
        <begin position="762"/>
        <end position="775"/>
    </location>
</feature>
<dbReference type="GO" id="GO:0005524">
    <property type="term" value="F:ATP binding"/>
    <property type="evidence" value="ECO:0007669"/>
    <property type="project" value="UniProtKB-KW"/>
</dbReference>
<evidence type="ECO:0000259" key="9">
    <source>
        <dbReference type="PROSITE" id="PS51192"/>
    </source>
</evidence>
<sequence>MEDLDTNRKYAKCKAVVCKWERDFKKKHGHNPGKADIKEADKYIRYAYKTYFYLKTSYLLENTLIEVPDDDNLNESTSHNLSLNQSLNAKDDKTKNFDLIQRYLESTSIESPEIPENDLGISTLKGTSQQTMNDSQSDAIIDTNVILQNDKESFELSETNFDQTVCDKSLAGNDDSNSPIGCVDDQILSESRQNVKTSKVKPHDNETTPSRKSNISTNHAELKEINSINNEQVPLHKSKKVLKDGIDTEEHDIADLSKSRAITSNTKSPKDQNSENTKVHNENDKVWGSHLNKSSDKTPATISDKSNVNSKKLLERSASFDLVKKLFEGSKFNKRNPRKSLKKTLSTSSQSFDLSSQLSKPLEENLSSNKLENDMPKNVEDKIKNKSLEEMDIAVTESDVKITTQKSTILLPNKPESNLLSKLENKSILTKLNNKWIERCETQISLETKSFSKNISVDSGIETSISQCTNESQVTEQPSQDVDSNNIHANENLSVEKSNAEPVGLDISNENLVSKFNSSCPRSTQDSITQYNTSQYTEDHNNFDSDEDCVLNSESEDEAVSRSLSQNKSCSNLSSQLNKTRNLGTLHSSKSNSTSCLPSFRSTQQTNQTSLLLNRKTSVEDLANKSLIREIENKGKRKANEIEENDSEFTVEKDVDNGDKEKKTKISQIIKKIKNEEKVPVARKSDRIKKSKEELLENKVNSGIANDNFLKININKKVYARGKKTFTFSKFKKQQWKSKKKANASGGGGRDEAGGGSSIVTCFKCGDVGHFARYCMQSKDLLPMEEAEDMGEDTFLSLEEAENAAKDAAFLAHRNKIESGWRPLDLDHNNFDSDEDCVLNSESEDEAVSRSLSQNKSCSNLSSQLNKTRNLGTLHSSKSNSTSCLPSFRSTQQTSLLLNRKTSVEDLANKSLIREIENKGKRKANEIEENDGEFIADKHVDNGDKEKKTKISQIIKKIKNEEKVPVAWKSDRIKKSKEELLENKVNSGIANDNFLKININKKVFARGKKTFTFSKFKKQQWKSKKKANIDNIPKFLKAAALHTNMTPKARDQVMERLKDQDVSILIISPEAIVANEKMFDSGFLKYLPPIAFACIDEVHCVSQWSHNFRPSYLVLCQVRNKTPLSVLDALSKFGHRSFRPGQEQAIMRILSGQSTLVTLATGSGKSLCYQLPAYLYAQRSKSITLVISPLVSLMEDQFRVLISSGHIRIVVATVAFGMGINKSDIRAVIHYNMPKNFENYVQEVGRAGRDGKPAYCHLFLDSENNDINELRKHIYANTVDRLTIRKLLQRVFTKCTCKGVCRKHEVAFSMKDTIEELDLPEENILTLLCYLELHDKKWIQVLSPVYTYCKVQCYKGARTLKNVSKTCPPLAVAIAMELYRTKGDPNKLTSLEFPIMKLASTLGWDSGILKSHLKNAEWTKVNDKPQKSGVLVEFSELGFRVKSPGNLSDEEQDETLNSLHGISMSQEQTSLSKLYAVFNALNSVAYKDVAQWCIEFSPERSNMLKSKLRRYFQDENDVDATAPEIKLTKEDLLISDIHSLVNSYRDTNFTGRSIARIFHGIPSPNFPAIVFGRNRYWRSHMDQDFGLLCKLAARELIKLR</sequence>
<dbReference type="PROSITE" id="PS50158">
    <property type="entry name" value="ZF_CCHC"/>
    <property type="match status" value="1"/>
</dbReference>
<dbReference type="SMART" id="SM00487">
    <property type="entry name" value="DEXDc"/>
    <property type="match status" value="1"/>
</dbReference>
<dbReference type="InterPro" id="IPR001878">
    <property type="entry name" value="Znf_CCHC"/>
</dbReference>
<keyword evidence="2" id="KW-0547">Nucleotide-binding</keyword>
<comment type="catalytic activity">
    <reaction evidence="4">
        <text>Couples ATP hydrolysis with the unwinding of duplex DNA by translocating in the 3'-5' direction.</text>
        <dbReference type="EC" id="5.6.2.4"/>
    </reaction>
</comment>
<evidence type="ECO:0000313" key="11">
    <source>
        <dbReference type="Proteomes" id="UP000079169"/>
    </source>
</evidence>
<dbReference type="GO" id="GO:0008270">
    <property type="term" value="F:zinc ion binding"/>
    <property type="evidence" value="ECO:0007669"/>
    <property type="project" value="UniProtKB-KW"/>
</dbReference>
<dbReference type="GO" id="GO:0000724">
    <property type="term" value="P:double-strand break repair via homologous recombination"/>
    <property type="evidence" value="ECO:0007669"/>
    <property type="project" value="TreeGrafter"/>
</dbReference>
<evidence type="ECO:0000313" key="12">
    <source>
        <dbReference type="RefSeq" id="XP_026678070.1"/>
    </source>
</evidence>
<feature type="compositionally biased region" description="Polar residues" evidence="7">
    <location>
        <begin position="562"/>
        <end position="602"/>
    </location>
</feature>
<dbReference type="SMART" id="SM00490">
    <property type="entry name" value="HELICc"/>
    <property type="match status" value="1"/>
</dbReference>
<dbReference type="PROSITE" id="PS51194">
    <property type="entry name" value="HELICASE_CTER"/>
    <property type="match status" value="1"/>
</dbReference>
<keyword evidence="3" id="KW-0067">ATP-binding</keyword>
<reference evidence="12" key="1">
    <citation type="submission" date="2025-08" db="UniProtKB">
        <authorList>
            <consortium name="RefSeq"/>
        </authorList>
    </citation>
    <scope>IDENTIFICATION</scope>
</reference>
<dbReference type="CTD" id="53438"/>
<evidence type="ECO:0000256" key="6">
    <source>
        <dbReference type="PROSITE-ProRule" id="PRU00047"/>
    </source>
</evidence>
<dbReference type="GO" id="GO:0005694">
    <property type="term" value="C:chromosome"/>
    <property type="evidence" value="ECO:0007669"/>
    <property type="project" value="TreeGrafter"/>
</dbReference>
<dbReference type="STRING" id="121845.A0A3Q0IUN1"/>
<dbReference type="RefSeq" id="XP_026678070.1">
    <property type="nucleotide sequence ID" value="XM_026822269.1"/>
</dbReference>
<evidence type="ECO:0000259" key="8">
    <source>
        <dbReference type="PROSITE" id="PS50158"/>
    </source>
</evidence>
<keyword evidence="6" id="KW-0863">Zinc-finger</keyword>
<feature type="region of interest" description="Disordered" evidence="7">
    <location>
        <begin position="334"/>
        <end position="374"/>
    </location>
</feature>
<feature type="region of interest" description="Disordered" evidence="7">
    <location>
        <begin position="252"/>
        <end position="307"/>
    </location>
</feature>
<dbReference type="PANTHER" id="PTHR13710">
    <property type="entry name" value="DNA HELICASE RECQ FAMILY MEMBER"/>
    <property type="match status" value="1"/>
</dbReference>
<evidence type="ECO:0000256" key="7">
    <source>
        <dbReference type="SAM" id="MobiDB-lite"/>
    </source>
</evidence>
<evidence type="ECO:0000259" key="10">
    <source>
        <dbReference type="PROSITE" id="PS51194"/>
    </source>
</evidence>
<feature type="compositionally biased region" description="Basic and acidic residues" evidence="7">
    <location>
        <begin position="268"/>
        <end position="287"/>
    </location>
</feature>
<dbReference type="PaxDb" id="121845-A0A3Q0IUN1"/>
<dbReference type="EC" id="5.6.2.4" evidence="5"/>
<keyword evidence="11" id="KW-1185">Reference proteome</keyword>
<dbReference type="InterPro" id="IPR027417">
    <property type="entry name" value="P-loop_NTPase"/>
</dbReference>
<dbReference type="SUPFAM" id="SSF52540">
    <property type="entry name" value="P-loop containing nucleoside triphosphate hydrolases"/>
    <property type="match status" value="2"/>
</dbReference>
<accession>A0A3Q0IUN1</accession>
<keyword evidence="6" id="KW-0479">Metal-binding</keyword>
<evidence type="ECO:0000256" key="1">
    <source>
        <dbReference type="ARBA" id="ARBA00005446"/>
    </source>
</evidence>
<dbReference type="KEGG" id="dci:103507395"/>
<dbReference type="GO" id="GO:0005737">
    <property type="term" value="C:cytoplasm"/>
    <property type="evidence" value="ECO:0007669"/>
    <property type="project" value="TreeGrafter"/>
</dbReference>
<dbReference type="PROSITE" id="PS51192">
    <property type="entry name" value="HELICASE_ATP_BIND_1"/>
    <property type="match status" value="1"/>
</dbReference>
<dbReference type="PANTHER" id="PTHR13710:SF108">
    <property type="entry name" value="ATP-DEPENDENT DNA HELICASE Q4"/>
    <property type="match status" value="1"/>
</dbReference>
<feature type="domain" description="Helicase C-terminal" evidence="10">
    <location>
        <begin position="1141"/>
        <end position="1296"/>
    </location>
</feature>
<gene>
    <name evidence="12" type="primary">LOC103507395</name>
</gene>
<dbReference type="Gene3D" id="3.40.50.300">
    <property type="entry name" value="P-loop containing nucleotide triphosphate hydrolases"/>
    <property type="match status" value="2"/>
</dbReference>
<dbReference type="SMART" id="SM00343">
    <property type="entry name" value="ZnF_C2HC"/>
    <property type="match status" value="1"/>
</dbReference>
<dbReference type="Gene3D" id="1.10.10.1460">
    <property type="match status" value="1"/>
</dbReference>
<dbReference type="Proteomes" id="UP000079169">
    <property type="component" value="Unplaced"/>
</dbReference>
<feature type="compositionally biased region" description="Polar residues" evidence="7">
    <location>
        <begin position="207"/>
        <end position="219"/>
    </location>
</feature>
<feature type="compositionally biased region" description="Polar residues" evidence="7">
    <location>
        <begin position="297"/>
        <end position="307"/>
    </location>
</feature>
<protein>
    <recommendedName>
        <fullName evidence="5">DNA 3'-5' helicase</fullName>
        <ecNumber evidence="5">5.6.2.4</ecNumber>
    </recommendedName>
</protein>
<evidence type="ECO:0000256" key="3">
    <source>
        <dbReference type="ARBA" id="ARBA00022840"/>
    </source>
</evidence>
<dbReference type="GO" id="GO:0005634">
    <property type="term" value="C:nucleus"/>
    <property type="evidence" value="ECO:0007669"/>
    <property type="project" value="TreeGrafter"/>
</dbReference>
<feature type="compositionally biased region" description="Low complexity" evidence="7">
    <location>
        <begin position="343"/>
        <end position="359"/>
    </location>
</feature>
<dbReference type="Pfam" id="PF00270">
    <property type="entry name" value="DEAD"/>
    <property type="match status" value="1"/>
</dbReference>
<evidence type="ECO:0000256" key="2">
    <source>
        <dbReference type="ARBA" id="ARBA00022741"/>
    </source>
</evidence>
<dbReference type="Pfam" id="PF00098">
    <property type="entry name" value="zf-CCHC"/>
    <property type="match status" value="1"/>
</dbReference>
<feature type="region of interest" description="Disordered" evidence="7">
    <location>
        <begin position="192"/>
        <end position="219"/>
    </location>
</feature>